<keyword evidence="1" id="KW-1133">Transmembrane helix</keyword>
<name>A0A7S4QJC7_9DINO</name>
<evidence type="ECO:0000313" key="2">
    <source>
        <dbReference type="EMBL" id="CAE4585483.1"/>
    </source>
</evidence>
<feature type="transmembrane region" description="Helical" evidence="1">
    <location>
        <begin position="152"/>
        <end position="171"/>
    </location>
</feature>
<protein>
    <submittedName>
        <fullName evidence="2">Uncharacterized protein</fullName>
    </submittedName>
</protein>
<keyword evidence="1" id="KW-0812">Transmembrane</keyword>
<reference evidence="2" key="1">
    <citation type="submission" date="2021-01" db="EMBL/GenBank/DDBJ databases">
        <authorList>
            <person name="Corre E."/>
            <person name="Pelletier E."/>
            <person name="Niang G."/>
            <person name="Scheremetjew M."/>
            <person name="Finn R."/>
            <person name="Kale V."/>
            <person name="Holt S."/>
            <person name="Cochrane G."/>
            <person name="Meng A."/>
            <person name="Brown T."/>
            <person name="Cohen L."/>
        </authorList>
    </citation>
    <scope>NUCLEOTIDE SEQUENCE</scope>
    <source>
        <strain evidence="2">CCMP3105</strain>
    </source>
</reference>
<proteinExistence type="predicted"/>
<evidence type="ECO:0000256" key="1">
    <source>
        <dbReference type="SAM" id="Phobius"/>
    </source>
</evidence>
<sequence length="397" mass="43128">MAPCSSTAAGTTAYLMAAEGKGGSALLKNVARFQGTAGGTIIGQLLYSTVMSCTAIGVTISFSVVTVFEFFAFFLYLSSASYGYVGLLFAAYGAMHLVLDCDSSANSSASVYTTIIDQTMAIIFVSLADLIVQNESAGANAAKTYLSMSKTLIQAISTLFGVDLMVTNVGFGMSEDFSSWFLGGEAMLKNMRRMLGRSTDVKSFSNREPLNTNYAKAMDMGNEAPLEPRFFRTPFNEELFRGTMRGMSNMSTQTIICEHALHDCAKSSGKDPNQTLKAMNDSVLLRESATMIVKRANLVLPVANEILKRENLATLNVDIRRVNKMDFLSMDDQMDGIINEIIKELPHPTDSKVQSSLVDEDYCLVAVSLLMLACIAEDINKVAACCFETPDIELLED</sequence>
<keyword evidence="1" id="KW-0472">Membrane</keyword>
<dbReference type="AlphaFoldDB" id="A0A7S4QJC7"/>
<accession>A0A7S4QJC7</accession>
<dbReference type="EMBL" id="HBNR01031331">
    <property type="protein sequence ID" value="CAE4585483.1"/>
    <property type="molecule type" value="Transcribed_RNA"/>
</dbReference>
<organism evidence="2">
    <name type="scientific">Alexandrium monilatum</name>
    <dbReference type="NCBI Taxonomy" id="311494"/>
    <lineage>
        <taxon>Eukaryota</taxon>
        <taxon>Sar</taxon>
        <taxon>Alveolata</taxon>
        <taxon>Dinophyceae</taxon>
        <taxon>Gonyaulacales</taxon>
        <taxon>Pyrocystaceae</taxon>
        <taxon>Alexandrium</taxon>
    </lineage>
</organism>
<gene>
    <name evidence="2" type="ORF">AMON00008_LOCUS21398</name>
</gene>
<feature type="transmembrane region" description="Helical" evidence="1">
    <location>
        <begin position="82"/>
        <end position="99"/>
    </location>
</feature>
<feature type="transmembrane region" description="Helical" evidence="1">
    <location>
        <begin position="111"/>
        <end position="132"/>
    </location>
</feature>